<comment type="caution">
    <text evidence="2">The sequence shown here is derived from an EMBL/GenBank/DDBJ whole genome shotgun (WGS) entry which is preliminary data.</text>
</comment>
<dbReference type="GO" id="GO:0016787">
    <property type="term" value="F:hydrolase activity"/>
    <property type="evidence" value="ECO:0007669"/>
    <property type="project" value="UniProtKB-KW"/>
</dbReference>
<organism evidence="2 3">
    <name type="scientific">Vibrio qingdaonensis</name>
    <dbReference type="NCBI Taxonomy" id="2829491"/>
    <lineage>
        <taxon>Bacteria</taxon>
        <taxon>Pseudomonadati</taxon>
        <taxon>Pseudomonadota</taxon>
        <taxon>Gammaproteobacteria</taxon>
        <taxon>Vibrionales</taxon>
        <taxon>Vibrionaceae</taxon>
        <taxon>Vibrio</taxon>
    </lineage>
</organism>
<protein>
    <submittedName>
        <fullName evidence="2">Alpha/beta hydrolase</fullName>
    </submittedName>
</protein>
<accession>A0A9X3CMP3</accession>
<evidence type="ECO:0000313" key="2">
    <source>
        <dbReference type="EMBL" id="MCW8345954.1"/>
    </source>
</evidence>
<name>A0A9X3CMP3_9VIBR</name>
<dbReference type="PRINTS" id="PR00111">
    <property type="entry name" value="ABHYDROLASE"/>
</dbReference>
<reference evidence="2" key="1">
    <citation type="submission" date="2022-02" db="EMBL/GenBank/DDBJ databases">
        <title>Vibrio sp. nov, a new bacterium isolated from seawater.</title>
        <authorList>
            <person name="Yuan Y."/>
        </authorList>
    </citation>
    <scope>NUCLEOTIDE SEQUENCE</scope>
    <source>
        <strain evidence="2">ZSDZ65</strain>
    </source>
</reference>
<keyword evidence="3" id="KW-1185">Reference proteome</keyword>
<feature type="domain" description="AB hydrolase-1" evidence="1">
    <location>
        <begin position="58"/>
        <end position="289"/>
    </location>
</feature>
<dbReference type="EMBL" id="JAKRRY010000008">
    <property type="protein sequence ID" value="MCW8345954.1"/>
    <property type="molecule type" value="Genomic_DNA"/>
</dbReference>
<dbReference type="InterPro" id="IPR000639">
    <property type="entry name" value="Epox_hydrolase-like"/>
</dbReference>
<dbReference type="Pfam" id="PF00561">
    <property type="entry name" value="Abhydrolase_1"/>
    <property type="match status" value="1"/>
</dbReference>
<dbReference type="SUPFAM" id="SSF53474">
    <property type="entry name" value="alpha/beta-Hydrolases"/>
    <property type="match status" value="1"/>
</dbReference>
<dbReference type="Proteomes" id="UP001155587">
    <property type="component" value="Unassembled WGS sequence"/>
</dbReference>
<dbReference type="InterPro" id="IPR000073">
    <property type="entry name" value="AB_hydrolase_1"/>
</dbReference>
<keyword evidence="2" id="KW-0378">Hydrolase</keyword>
<dbReference type="PRINTS" id="PR00412">
    <property type="entry name" value="EPOXHYDRLASE"/>
</dbReference>
<dbReference type="AlphaFoldDB" id="A0A9X3CMP3"/>
<dbReference type="PANTHER" id="PTHR46438">
    <property type="entry name" value="ALPHA/BETA-HYDROLASES SUPERFAMILY PROTEIN"/>
    <property type="match status" value="1"/>
</dbReference>
<dbReference type="InterPro" id="IPR029058">
    <property type="entry name" value="AB_hydrolase_fold"/>
</dbReference>
<evidence type="ECO:0000259" key="1">
    <source>
        <dbReference type="Pfam" id="PF00561"/>
    </source>
</evidence>
<dbReference type="Gene3D" id="3.40.50.1820">
    <property type="entry name" value="alpha/beta hydrolase"/>
    <property type="match status" value="1"/>
</dbReference>
<evidence type="ECO:0000313" key="3">
    <source>
        <dbReference type="Proteomes" id="UP001155587"/>
    </source>
</evidence>
<sequence>MIFWIVLIVFCCVWIPPALRNKERYKLNEVNRSEAPGQFVELTHGAVHYELTGNPDGPLVVLVHGFSAPSYMWDKNVPALVEAGYRVLRFDLYGRGYSARPSTKYDTQLFVDQIQSLTSKVVGEQPFHIVGLSMGGAITSAFISQFPSKILSVIYLAPFNKPIDIGPLVNPIIGQWLGYTFFIPSLAKNQLNDLVQPELQPDWVSKFERQMQFKGFRRAIISSGRHVINKDPTLNYEQVGKFEIEKLLLWGTSDKVITIDDAPRVQRLLGEHTNLVVLKDAGHVLQYEHYTEVNSAMIEHLNHVSSKGV</sequence>
<dbReference type="RefSeq" id="WP_265674361.1">
    <property type="nucleotide sequence ID" value="NZ_JAKRRY010000008.1"/>
</dbReference>
<proteinExistence type="predicted"/>
<gene>
    <name evidence="2" type="ORF">MD535_08030</name>
</gene>